<name>A0A0F9LML9_9ZZZZ</name>
<organism evidence="1">
    <name type="scientific">marine sediment metagenome</name>
    <dbReference type="NCBI Taxonomy" id="412755"/>
    <lineage>
        <taxon>unclassified sequences</taxon>
        <taxon>metagenomes</taxon>
        <taxon>ecological metagenomes</taxon>
    </lineage>
</organism>
<gene>
    <name evidence="1" type="ORF">LCGC14_1196660</name>
</gene>
<reference evidence="1" key="1">
    <citation type="journal article" date="2015" name="Nature">
        <title>Complex archaea that bridge the gap between prokaryotes and eukaryotes.</title>
        <authorList>
            <person name="Spang A."/>
            <person name="Saw J.H."/>
            <person name="Jorgensen S.L."/>
            <person name="Zaremba-Niedzwiedzka K."/>
            <person name="Martijn J."/>
            <person name="Lind A.E."/>
            <person name="van Eijk R."/>
            <person name="Schleper C."/>
            <person name="Guy L."/>
            <person name="Ettema T.J."/>
        </authorList>
    </citation>
    <scope>NUCLEOTIDE SEQUENCE</scope>
</reference>
<dbReference type="AlphaFoldDB" id="A0A0F9LML9"/>
<evidence type="ECO:0000313" key="1">
    <source>
        <dbReference type="EMBL" id="KKM94623.1"/>
    </source>
</evidence>
<sequence>MKVALLVLALLLTPYKLSGGLRMANVERAAEL</sequence>
<protein>
    <submittedName>
        <fullName evidence="1">Uncharacterized protein</fullName>
    </submittedName>
</protein>
<comment type="caution">
    <text evidence="1">The sequence shown here is derived from an EMBL/GenBank/DDBJ whole genome shotgun (WGS) entry which is preliminary data.</text>
</comment>
<feature type="non-terminal residue" evidence="1">
    <location>
        <position position="32"/>
    </location>
</feature>
<dbReference type="EMBL" id="LAZR01006116">
    <property type="protein sequence ID" value="KKM94623.1"/>
    <property type="molecule type" value="Genomic_DNA"/>
</dbReference>
<proteinExistence type="predicted"/>
<accession>A0A0F9LML9</accession>